<organism evidence="2 3">
    <name type="scientific">Fibrella aestuarina BUZ 2</name>
    <dbReference type="NCBI Taxonomy" id="1166018"/>
    <lineage>
        <taxon>Bacteria</taxon>
        <taxon>Pseudomonadati</taxon>
        <taxon>Bacteroidota</taxon>
        <taxon>Cytophagia</taxon>
        <taxon>Cytophagales</taxon>
        <taxon>Spirosomataceae</taxon>
        <taxon>Fibrella</taxon>
    </lineage>
</organism>
<keyword evidence="3" id="KW-1185">Reference proteome</keyword>
<name>I0K438_9BACT</name>
<dbReference type="Proteomes" id="UP000011058">
    <property type="component" value="Chromosome"/>
</dbReference>
<dbReference type="STRING" id="1166018.FAES_0880"/>
<evidence type="ECO:0000313" key="2">
    <source>
        <dbReference type="EMBL" id="CCG98891.1"/>
    </source>
</evidence>
<feature type="coiled-coil region" evidence="1">
    <location>
        <begin position="23"/>
        <end position="90"/>
    </location>
</feature>
<dbReference type="AlphaFoldDB" id="I0K438"/>
<evidence type="ECO:0000313" key="3">
    <source>
        <dbReference type="Proteomes" id="UP000011058"/>
    </source>
</evidence>
<sequence length="160" mass="17437">MTPKAIDFTRMNPLKQALYAACMAYVQQRIDNAAEAMRAAQEAANSEEKSSAGDKYETGRAMAQLERDRHAQLLAQAQQMKQELELLDYKTASDVARAGSVVNTSQGTFFLSISAGRLTVDGASYMAVSIASPIGALLRGHRAGDEVRFNQTTYRIEGVL</sequence>
<dbReference type="PATRIC" id="fig|1166018.3.peg.2596"/>
<dbReference type="eggNOG" id="COG0782">
    <property type="taxonomic scope" value="Bacteria"/>
</dbReference>
<evidence type="ECO:0008006" key="4">
    <source>
        <dbReference type="Google" id="ProtNLM"/>
    </source>
</evidence>
<dbReference type="EMBL" id="HE796683">
    <property type="protein sequence ID" value="CCG98891.1"/>
    <property type="molecule type" value="Genomic_DNA"/>
</dbReference>
<proteinExistence type="predicted"/>
<gene>
    <name evidence="2" type="ORF">FAES_0880</name>
</gene>
<dbReference type="KEGG" id="fae:FAES_0880"/>
<reference evidence="2 3" key="1">
    <citation type="journal article" date="2012" name="J. Bacteriol.">
        <title>Genome Sequence of Fibrella aestuarina BUZ 2T, a Filamentous Marine Bacterium.</title>
        <authorList>
            <person name="Filippini M."/>
            <person name="Qi W."/>
            <person name="Blom J."/>
            <person name="Goesmann A."/>
            <person name="Smits T.H."/>
            <person name="Bagheri H.C."/>
        </authorList>
    </citation>
    <scope>NUCLEOTIDE SEQUENCE [LARGE SCALE GENOMIC DNA]</scope>
    <source>
        <strain evidence="3">BUZ 2T</strain>
    </source>
</reference>
<evidence type="ECO:0000256" key="1">
    <source>
        <dbReference type="SAM" id="Coils"/>
    </source>
</evidence>
<accession>I0K438</accession>
<keyword evidence="1" id="KW-0175">Coiled coil</keyword>
<protein>
    <recommendedName>
        <fullName evidence="4">3-oxoacyl-ACP synthase</fullName>
    </recommendedName>
</protein>
<dbReference type="HOGENOM" id="CLU_134999_0_1_10"/>